<evidence type="ECO:0000313" key="3">
    <source>
        <dbReference type="Proteomes" id="UP000023152"/>
    </source>
</evidence>
<dbReference type="EMBL" id="ASPP01001010">
    <property type="protein sequence ID" value="ETO36100.1"/>
    <property type="molecule type" value="Genomic_DNA"/>
</dbReference>
<dbReference type="AlphaFoldDB" id="X6PC56"/>
<evidence type="ECO:0008006" key="4">
    <source>
        <dbReference type="Google" id="ProtNLM"/>
    </source>
</evidence>
<protein>
    <recommendedName>
        <fullName evidence="4">TRAF-type domain-containing protein</fullName>
    </recommendedName>
</protein>
<keyword evidence="3" id="KW-1185">Reference proteome</keyword>
<dbReference type="Gene3D" id="3.30.40.10">
    <property type="entry name" value="Zinc/RING finger domain, C3HC4 (zinc finger)"/>
    <property type="match status" value="1"/>
</dbReference>
<accession>X6PC56</accession>
<organism evidence="2 3">
    <name type="scientific">Reticulomyxa filosa</name>
    <dbReference type="NCBI Taxonomy" id="46433"/>
    <lineage>
        <taxon>Eukaryota</taxon>
        <taxon>Sar</taxon>
        <taxon>Rhizaria</taxon>
        <taxon>Retaria</taxon>
        <taxon>Foraminifera</taxon>
        <taxon>Monothalamids</taxon>
        <taxon>Reticulomyxidae</taxon>
        <taxon>Reticulomyxa</taxon>
    </lineage>
</organism>
<gene>
    <name evidence="2" type="ORF">RFI_00962</name>
</gene>
<keyword evidence="1" id="KW-0175">Coiled coil</keyword>
<sequence>MNKIEGQKEVEELVETGEVPVSFSQQCFDKNWVLQFNTQEQINRCICFICKHIANNPIKLNCIQHQDLDGELIVGDNCLKQFLNNNNNKCPVHHHDDCMYYKVNGMQKHIDELNVICYNQFKKDLKTIGGNEEEQIYRDIITTCDFKGKIKDMHGHLNNLCTLKESTCWFEQFGCKYFSERDLEQHLIENMKQHFELVTNIVQKQQVMFCYIFYEEISKLNDSNLILKQQLNNQTIEIEQLKKDLKLKNERLYQIDGNDNEEKKENNFNMPNFNLFSSSGLVNITVEQALQKIESNINFNEEVKWNEAQIAHCSSSYEVKKCRVAHEIIHIKFIEKIISNEEIEFDNLIGNIDLYKLSVIIEGFWKCMIEDNSKETKNDWIARSLQFIFKSIINKNIYATVCGTLSGLKTKEGDLNNGFAYPDLLWSLNNNLFGESEPSEPFIVFDYKPPNVLEAFNNEIGVLQATWLQGCCELSQQKINTTKKTIALKINKSVGKVIAKEESEIQSKISDAGVNMKCTKQNEKHIFLRHKQETLPWSMYDKEVLEYSCDNLGIHRSNDNNDMIKRLNAKQPRPIMNPAILVNPIHQIASYMIWTGARVGVLVAYPRFVWMEIDNIDEEKKEFNIKIHEMIKTESFARSLFELFKIANYAIKIGRNKRQLRSEIPKKI</sequence>
<dbReference type="InterPro" id="IPR013083">
    <property type="entry name" value="Znf_RING/FYVE/PHD"/>
</dbReference>
<dbReference type="Proteomes" id="UP000023152">
    <property type="component" value="Unassembled WGS sequence"/>
</dbReference>
<proteinExistence type="predicted"/>
<evidence type="ECO:0000256" key="1">
    <source>
        <dbReference type="SAM" id="Coils"/>
    </source>
</evidence>
<reference evidence="2 3" key="1">
    <citation type="journal article" date="2013" name="Curr. Biol.">
        <title>The Genome of the Foraminiferan Reticulomyxa filosa.</title>
        <authorList>
            <person name="Glockner G."/>
            <person name="Hulsmann N."/>
            <person name="Schleicher M."/>
            <person name="Noegel A.A."/>
            <person name="Eichinger L."/>
            <person name="Gallinger C."/>
            <person name="Pawlowski J."/>
            <person name="Sierra R."/>
            <person name="Euteneuer U."/>
            <person name="Pillet L."/>
            <person name="Moustafa A."/>
            <person name="Platzer M."/>
            <person name="Groth M."/>
            <person name="Szafranski K."/>
            <person name="Schliwa M."/>
        </authorList>
    </citation>
    <scope>NUCLEOTIDE SEQUENCE [LARGE SCALE GENOMIC DNA]</scope>
</reference>
<evidence type="ECO:0000313" key="2">
    <source>
        <dbReference type="EMBL" id="ETO36100.1"/>
    </source>
</evidence>
<feature type="coiled-coil region" evidence="1">
    <location>
        <begin position="224"/>
        <end position="251"/>
    </location>
</feature>
<name>X6PC56_RETFI</name>
<comment type="caution">
    <text evidence="2">The sequence shown here is derived from an EMBL/GenBank/DDBJ whole genome shotgun (WGS) entry which is preliminary data.</text>
</comment>